<sequence length="464" mass="53683">MSNQNFVAPFISAGVRQDLHALFNKFNQLDSVRLSYFTSIFRDVKFDTILHHRISPAEYREHVEFVLQQSANYFRTHDDYQNMRTVAQRIFGIYTTYALYHCQPLDQICKIRVTTQQLRDLLDFEKYLISEKHLDAAACIHVLIAKQAFHICLFQSSYDPACHKKYMNEEETWKIAKVEEPFDCLRKLAEGEVFNEMCLLHRSYIKGKEKFGIKANYIDTKNPLEMLRETIETHQRLLKVRQETGRVVNLKQQPNSEDEGEAEDRAGSSADVSAGNSRGDARNKAYTSKFKHTRNRRYLDPNMEENFGHLKTFGDLAQEILEEEEEEDQRPSTSTFKSPEKKRRKKRGEDIQAHDEDAEAAEVLRNSLDGIFNPEGELEAGNSKNSKKTARKAPKRKENANIISVPGSEEGETRVAILSPEKKPNIPEQWTSRLRNIDKVKSKADKALERIESRIKKEEESGAF</sequence>
<evidence type="ECO:0000256" key="1">
    <source>
        <dbReference type="SAM" id="MobiDB-lite"/>
    </source>
</evidence>
<dbReference type="GO" id="GO:0043565">
    <property type="term" value="F:sequence-specific DNA binding"/>
    <property type="evidence" value="ECO:0007669"/>
    <property type="project" value="TreeGrafter"/>
</dbReference>
<dbReference type="PANTHER" id="PTHR15131">
    <property type="entry name" value="SMALL NUCLEAR RNA ACTIVATING COMPLEX, POLYPEPTIDE 1"/>
    <property type="match status" value="1"/>
</dbReference>
<dbReference type="GO" id="GO:0042796">
    <property type="term" value="P:snRNA transcription by RNA polymerase III"/>
    <property type="evidence" value="ECO:0007669"/>
    <property type="project" value="TreeGrafter"/>
</dbReference>
<dbReference type="Proteomes" id="UP001152747">
    <property type="component" value="Unassembled WGS sequence"/>
</dbReference>
<evidence type="ECO:0000313" key="2">
    <source>
        <dbReference type="EMBL" id="CAI5443651.1"/>
    </source>
</evidence>
<organism evidence="2 3">
    <name type="scientific">Caenorhabditis angaria</name>
    <dbReference type="NCBI Taxonomy" id="860376"/>
    <lineage>
        <taxon>Eukaryota</taxon>
        <taxon>Metazoa</taxon>
        <taxon>Ecdysozoa</taxon>
        <taxon>Nematoda</taxon>
        <taxon>Chromadorea</taxon>
        <taxon>Rhabditida</taxon>
        <taxon>Rhabditina</taxon>
        <taxon>Rhabditomorpha</taxon>
        <taxon>Rhabditoidea</taxon>
        <taxon>Rhabditidae</taxon>
        <taxon>Peloderinae</taxon>
        <taxon>Caenorhabditis</taxon>
    </lineage>
</organism>
<dbReference type="Pfam" id="PF09808">
    <property type="entry name" value="SNAPC1"/>
    <property type="match status" value="1"/>
</dbReference>
<feature type="compositionally biased region" description="Basic residues" evidence="1">
    <location>
        <begin position="385"/>
        <end position="395"/>
    </location>
</feature>
<reference evidence="2" key="1">
    <citation type="submission" date="2022-11" db="EMBL/GenBank/DDBJ databases">
        <authorList>
            <person name="Kikuchi T."/>
        </authorList>
    </citation>
    <scope>NUCLEOTIDE SEQUENCE</scope>
    <source>
        <strain evidence="2">PS1010</strain>
    </source>
</reference>
<comment type="caution">
    <text evidence="2">The sequence shown here is derived from an EMBL/GenBank/DDBJ whole genome shotgun (WGS) entry which is preliminary data.</text>
</comment>
<dbReference type="EMBL" id="CANHGI010000002">
    <property type="protein sequence ID" value="CAI5443651.1"/>
    <property type="molecule type" value="Genomic_DNA"/>
</dbReference>
<dbReference type="InterPro" id="IPR019188">
    <property type="entry name" value="SNAPC1"/>
</dbReference>
<accession>A0A9P1N0Y3</accession>
<feature type="region of interest" description="Disordered" evidence="1">
    <location>
        <begin position="323"/>
        <end position="413"/>
    </location>
</feature>
<keyword evidence="3" id="KW-1185">Reference proteome</keyword>
<dbReference type="GO" id="GO:0019185">
    <property type="term" value="C:snRNA-activating protein complex"/>
    <property type="evidence" value="ECO:0007669"/>
    <property type="project" value="TreeGrafter"/>
</dbReference>
<name>A0A9P1N0Y3_9PELO</name>
<dbReference type="OrthoDB" id="20127at2759"/>
<dbReference type="GO" id="GO:0042795">
    <property type="term" value="P:snRNA transcription by RNA polymerase II"/>
    <property type="evidence" value="ECO:0007669"/>
    <property type="project" value="TreeGrafter"/>
</dbReference>
<protein>
    <recommendedName>
        <fullName evidence="4">snRNA-activating protein complex subunit 1</fullName>
    </recommendedName>
</protein>
<evidence type="ECO:0008006" key="4">
    <source>
        <dbReference type="Google" id="ProtNLM"/>
    </source>
</evidence>
<evidence type="ECO:0000313" key="3">
    <source>
        <dbReference type="Proteomes" id="UP001152747"/>
    </source>
</evidence>
<gene>
    <name evidence="2" type="ORF">CAMP_LOCUS6288</name>
</gene>
<proteinExistence type="predicted"/>
<dbReference type="AlphaFoldDB" id="A0A9P1N0Y3"/>
<feature type="region of interest" description="Disordered" evidence="1">
    <location>
        <begin position="248"/>
        <end position="302"/>
    </location>
</feature>
<dbReference type="PANTHER" id="PTHR15131:SF3">
    <property type="entry name" value="SNRNA-ACTIVATING PROTEIN COMPLEX SUBUNIT 1"/>
    <property type="match status" value="1"/>
</dbReference>